<evidence type="ECO:0000313" key="2">
    <source>
        <dbReference type="Proteomes" id="UP000005336"/>
    </source>
</evidence>
<keyword evidence="2" id="KW-1185">Reference proteome</keyword>
<name>G4CNL8_9NEIS</name>
<dbReference type="Proteomes" id="UP000005336">
    <property type="component" value="Unassembled WGS sequence"/>
</dbReference>
<comment type="caution">
    <text evidence="1">The sequence shown here is derived from an EMBL/GenBank/DDBJ whole genome shotgun (WGS) entry which is preliminary data.</text>
</comment>
<dbReference type="HOGENOM" id="CLU_3273330_0_0_4"/>
<accession>G4CNL8</accession>
<protein>
    <submittedName>
        <fullName evidence="1">Uncharacterized protein</fullName>
    </submittedName>
</protein>
<evidence type="ECO:0000313" key="1">
    <source>
        <dbReference type="EMBL" id="EGZ49366.1"/>
    </source>
</evidence>
<gene>
    <name evidence="1" type="ORF">HMPREF9370_0677</name>
</gene>
<dbReference type="EMBL" id="AGAZ01000028">
    <property type="protein sequence ID" value="EGZ49366.1"/>
    <property type="molecule type" value="Genomic_DNA"/>
</dbReference>
<proteinExistence type="predicted"/>
<organism evidence="1 2">
    <name type="scientific">Neisseria wadsworthii 9715</name>
    <dbReference type="NCBI Taxonomy" id="1030841"/>
    <lineage>
        <taxon>Bacteria</taxon>
        <taxon>Pseudomonadati</taxon>
        <taxon>Pseudomonadota</taxon>
        <taxon>Betaproteobacteria</taxon>
        <taxon>Neisseriales</taxon>
        <taxon>Neisseriaceae</taxon>
        <taxon>Neisseria</taxon>
    </lineage>
</organism>
<dbReference type="PATRIC" id="fig|1030841.3.peg.668"/>
<dbReference type="AlphaFoldDB" id="G4CNL8"/>
<sequence>MFFISNVIKLLQDLDVVKFYKIFPMLADRRGWFKANEMAGN</sequence>
<dbReference type="STRING" id="1030841.HMPREF9370_0677"/>
<reference evidence="1 2" key="1">
    <citation type="submission" date="2011-06" db="EMBL/GenBank/DDBJ databases">
        <authorList>
            <person name="Muzny D."/>
            <person name="Qin X."/>
            <person name="Deng J."/>
            <person name="Jiang H."/>
            <person name="Liu Y."/>
            <person name="Qu J."/>
            <person name="Song X.-Z."/>
            <person name="Zhang L."/>
            <person name="Thornton R."/>
            <person name="Coyle M."/>
            <person name="Francisco L."/>
            <person name="Jackson L."/>
            <person name="Javaid M."/>
            <person name="Korchina V."/>
            <person name="Kovar C."/>
            <person name="Mata R."/>
            <person name="Mathew T."/>
            <person name="Ngo R."/>
            <person name="Nguyen L."/>
            <person name="Nguyen N."/>
            <person name="Okwuonu G."/>
            <person name="Ongeri F."/>
            <person name="Pham C."/>
            <person name="Simmons D."/>
            <person name="Wilczek-Boney K."/>
            <person name="Hale W."/>
            <person name="Jakkamsetti A."/>
            <person name="Pham P."/>
            <person name="Ruth R."/>
            <person name="San Lucas F."/>
            <person name="Warren J."/>
            <person name="Zhang J."/>
            <person name="Zhao Z."/>
            <person name="Zhou C."/>
            <person name="Zhu D."/>
            <person name="Lee S."/>
            <person name="Bess C."/>
            <person name="Blankenburg K."/>
            <person name="Forbes L."/>
            <person name="Fu Q."/>
            <person name="Gubbala S."/>
            <person name="Hirani K."/>
            <person name="Jayaseelan J.C."/>
            <person name="Lara F."/>
            <person name="Munidasa M."/>
            <person name="Palculict T."/>
            <person name="Patil S."/>
            <person name="Pu L.-L."/>
            <person name="Saada N."/>
            <person name="Tang L."/>
            <person name="Weissenberger G."/>
            <person name="Zhu Y."/>
            <person name="Hemphill L."/>
            <person name="Shang Y."/>
            <person name="Youmans B."/>
            <person name="Ayvaz T."/>
            <person name="Ross M."/>
            <person name="Santibanez J."/>
            <person name="Aqrawi P."/>
            <person name="Gross S."/>
            <person name="Joshi V."/>
            <person name="Fowler G."/>
            <person name="Nazareth L."/>
            <person name="Reid J."/>
            <person name="Worley K."/>
            <person name="Petrosino J."/>
            <person name="Highlander S."/>
            <person name="Gibbs R."/>
        </authorList>
    </citation>
    <scope>NUCLEOTIDE SEQUENCE [LARGE SCALE GENOMIC DNA]</scope>
    <source>
        <strain evidence="1 2">9715</strain>
    </source>
</reference>